<comment type="caution">
    <text evidence="1">The sequence shown here is derived from an EMBL/GenBank/DDBJ whole genome shotgun (WGS) entry which is preliminary data.</text>
</comment>
<gene>
    <name evidence="1" type="ORF">HPB50_007514</name>
</gene>
<name>A0ACB7TK15_HYAAI</name>
<dbReference type="Proteomes" id="UP000821845">
    <property type="component" value="Chromosome 1"/>
</dbReference>
<proteinExistence type="predicted"/>
<evidence type="ECO:0000313" key="2">
    <source>
        <dbReference type="Proteomes" id="UP000821845"/>
    </source>
</evidence>
<organism evidence="1 2">
    <name type="scientific">Hyalomma asiaticum</name>
    <name type="common">Tick</name>
    <dbReference type="NCBI Taxonomy" id="266040"/>
    <lineage>
        <taxon>Eukaryota</taxon>
        <taxon>Metazoa</taxon>
        <taxon>Ecdysozoa</taxon>
        <taxon>Arthropoda</taxon>
        <taxon>Chelicerata</taxon>
        <taxon>Arachnida</taxon>
        <taxon>Acari</taxon>
        <taxon>Parasitiformes</taxon>
        <taxon>Ixodida</taxon>
        <taxon>Ixodoidea</taxon>
        <taxon>Ixodidae</taxon>
        <taxon>Hyalomminae</taxon>
        <taxon>Hyalomma</taxon>
    </lineage>
</organism>
<keyword evidence="2" id="KW-1185">Reference proteome</keyword>
<protein>
    <submittedName>
        <fullName evidence="1">Uncharacterized protein</fullName>
    </submittedName>
</protein>
<evidence type="ECO:0000313" key="1">
    <source>
        <dbReference type="EMBL" id="KAH6945189.1"/>
    </source>
</evidence>
<accession>A0ACB7TK15</accession>
<sequence length="497" mass="55369">MAGPPASWPSGYQPSIRSKSKDIMTSQATSAATDVKTAVDLSKQAADEEAKKQFANAYRIYRKTVEAYLNATLAVRTMCAPYIERVLRLKDHARDIDQEVLCAGIPEMICIHQLALLGLLLPPWCLTAVTVSAKRKICYTNDIVGIDSVKHKFSQILMNPKARGASVILLYGPHGCGKSFLVRAIASKYPDKSTFIVNIEALMAATLQHEGIKLAGLMIKNFRKHDRAVLVLEDLDRLYSHRYEGIGREIDAMRKEMLAYMQELKEKREFREVVVATARKPWRLEKSMLETFQAKIWLPPPPFDERVAIITRELGKVRCPSFSESDIQDLASRTEHYSCYQVMSILRLALTRNFDKLESIRLKEDAERVDHLTKDDILVVSDILRPDMTEDDMAKYREFTASSTAVPVLATSAASLISLQSGVPSSAALLPSSAAGAAENSRISTAVKSHSNTAADIRVEGAAKNLVQSISMAPEFPGSRAKDQLSTHETTERRRKR</sequence>
<dbReference type="EMBL" id="CM023481">
    <property type="protein sequence ID" value="KAH6945189.1"/>
    <property type="molecule type" value="Genomic_DNA"/>
</dbReference>
<reference evidence="1" key="1">
    <citation type="submission" date="2020-05" db="EMBL/GenBank/DDBJ databases">
        <title>Large-scale comparative analyses of tick genomes elucidate their genetic diversity and vector capacities.</title>
        <authorList>
            <person name="Jia N."/>
            <person name="Wang J."/>
            <person name="Shi W."/>
            <person name="Du L."/>
            <person name="Sun Y."/>
            <person name="Zhan W."/>
            <person name="Jiang J."/>
            <person name="Wang Q."/>
            <person name="Zhang B."/>
            <person name="Ji P."/>
            <person name="Sakyi L.B."/>
            <person name="Cui X."/>
            <person name="Yuan T."/>
            <person name="Jiang B."/>
            <person name="Yang W."/>
            <person name="Lam T.T.-Y."/>
            <person name="Chang Q."/>
            <person name="Ding S."/>
            <person name="Wang X."/>
            <person name="Zhu J."/>
            <person name="Ruan X."/>
            <person name="Zhao L."/>
            <person name="Wei J."/>
            <person name="Que T."/>
            <person name="Du C."/>
            <person name="Cheng J."/>
            <person name="Dai P."/>
            <person name="Han X."/>
            <person name="Huang E."/>
            <person name="Gao Y."/>
            <person name="Liu J."/>
            <person name="Shao H."/>
            <person name="Ye R."/>
            <person name="Li L."/>
            <person name="Wei W."/>
            <person name="Wang X."/>
            <person name="Wang C."/>
            <person name="Yang T."/>
            <person name="Huo Q."/>
            <person name="Li W."/>
            <person name="Guo W."/>
            <person name="Chen H."/>
            <person name="Zhou L."/>
            <person name="Ni X."/>
            <person name="Tian J."/>
            <person name="Zhou Y."/>
            <person name="Sheng Y."/>
            <person name="Liu T."/>
            <person name="Pan Y."/>
            <person name="Xia L."/>
            <person name="Li J."/>
            <person name="Zhao F."/>
            <person name="Cao W."/>
        </authorList>
    </citation>
    <scope>NUCLEOTIDE SEQUENCE</scope>
    <source>
        <strain evidence="1">Hyas-2018</strain>
    </source>
</reference>